<keyword evidence="5" id="KW-1185">Reference proteome</keyword>
<dbReference type="GO" id="GO:0062129">
    <property type="term" value="C:chitin-based extracellular matrix"/>
    <property type="evidence" value="ECO:0007669"/>
    <property type="project" value="TreeGrafter"/>
</dbReference>
<dbReference type="OMA" id="HEEPEIY"/>
<dbReference type="PRINTS" id="PR00947">
    <property type="entry name" value="CUTICLE"/>
</dbReference>
<reference evidence="4 5" key="1">
    <citation type="submission" date="2020-11" db="EMBL/GenBank/DDBJ databases">
        <authorList>
            <person name="Wallbank WR R."/>
            <person name="Pardo Diaz C."/>
            <person name="Kozak K."/>
            <person name="Martin S."/>
            <person name="Jiggins C."/>
            <person name="Moest M."/>
            <person name="Warren A I."/>
            <person name="Generalovic N T."/>
            <person name="Byers J.R.P. K."/>
            <person name="Montejo-Kovacevich G."/>
            <person name="Yen C E."/>
        </authorList>
    </citation>
    <scope>NUCLEOTIDE SEQUENCE [LARGE SCALE GENOMIC DNA]</scope>
</reference>
<evidence type="ECO:0000256" key="3">
    <source>
        <dbReference type="SAM" id="SignalP"/>
    </source>
</evidence>
<dbReference type="PANTHER" id="PTHR10380:SF238">
    <property type="entry name" value="CUTICULAR PROTEIN 65EA-RELATED"/>
    <property type="match status" value="1"/>
</dbReference>
<feature type="chain" id="PRO_5030515341" evidence="3">
    <location>
        <begin position="17"/>
        <end position="117"/>
    </location>
</feature>
<dbReference type="Pfam" id="PF00379">
    <property type="entry name" value="Chitin_bind_4"/>
    <property type="match status" value="1"/>
</dbReference>
<dbReference type="PROSITE" id="PS51155">
    <property type="entry name" value="CHIT_BIND_RR_2"/>
    <property type="match status" value="1"/>
</dbReference>
<keyword evidence="1 2" id="KW-0193">Cuticle</keyword>
<dbReference type="InterPro" id="IPR031311">
    <property type="entry name" value="CHIT_BIND_RR_consensus"/>
</dbReference>
<dbReference type="PROSITE" id="PS00233">
    <property type="entry name" value="CHIT_BIND_RR_1"/>
    <property type="match status" value="1"/>
</dbReference>
<dbReference type="InterPro" id="IPR050468">
    <property type="entry name" value="Cuticle_Struct_Prot"/>
</dbReference>
<evidence type="ECO:0000313" key="5">
    <source>
        <dbReference type="Proteomes" id="UP000594454"/>
    </source>
</evidence>
<organism evidence="4 5">
    <name type="scientific">Hermetia illucens</name>
    <name type="common">Black soldier fly</name>
    <dbReference type="NCBI Taxonomy" id="343691"/>
    <lineage>
        <taxon>Eukaryota</taxon>
        <taxon>Metazoa</taxon>
        <taxon>Ecdysozoa</taxon>
        <taxon>Arthropoda</taxon>
        <taxon>Hexapoda</taxon>
        <taxon>Insecta</taxon>
        <taxon>Pterygota</taxon>
        <taxon>Neoptera</taxon>
        <taxon>Endopterygota</taxon>
        <taxon>Diptera</taxon>
        <taxon>Brachycera</taxon>
        <taxon>Stratiomyomorpha</taxon>
        <taxon>Stratiomyidae</taxon>
        <taxon>Hermetiinae</taxon>
        <taxon>Hermetia</taxon>
    </lineage>
</organism>
<dbReference type="FunCoup" id="A0A7R8UL02">
    <property type="interactions" value="60"/>
</dbReference>
<evidence type="ECO:0000256" key="2">
    <source>
        <dbReference type="PROSITE-ProRule" id="PRU00497"/>
    </source>
</evidence>
<accession>A0A7R8UL02</accession>
<dbReference type="InParanoid" id="A0A7R8UL02"/>
<name>A0A7R8UL02_HERIL</name>
<proteinExistence type="predicted"/>
<dbReference type="InterPro" id="IPR000618">
    <property type="entry name" value="Insect_cuticle"/>
</dbReference>
<dbReference type="GO" id="GO:0008010">
    <property type="term" value="F:structural constituent of chitin-based larval cuticle"/>
    <property type="evidence" value="ECO:0007669"/>
    <property type="project" value="TreeGrafter"/>
</dbReference>
<evidence type="ECO:0000313" key="4">
    <source>
        <dbReference type="EMBL" id="CAD7082434.1"/>
    </source>
</evidence>
<keyword evidence="3" id="KW-0732">Signal</keyword>
<dbReference type="EMBL" id="LR899010">
    <property type="protein sequence ID" value="CAD7082434.1"/>
    <property type="molecule type" value="Genomic_DNA"/>
</dbReference>
<dbReference type="PANTHER" id="PTHR10380">
    <property type="entry name" value="CUTICLE PROTEIN"/>
    <property type="match status" value="1"/>
</dbReference>
<dbReference type="AlphaFoldDB" id="A0A7R8UL02"/>
<evidence type="ECO:0000256" key="1">
    <source>
        <dbReference type="ARBA" id="ARBA00022460"/>
    </source>
</evidence>
<dbReference type="Proteomes" id="UP000594454">
    <property type="component" value="Chromosome 2"/>
</dbReference>
<gene>
    <name evidence="4" type="ORF">HERILL_LOCUS5469</name>
</gene>
<feature type="signal peptide" evidence="3">
    <location>
        <begin position="1"/>
        <end position="16"/>
    </location>
</feature>
<protein>
    <submittedName>
        <fullName evidence="4">Uncharacterized protein</fullName>
    </submittedName>
</protein>
<sequence length="117" mass="12748">MFKVFVVAVLLGVALAEHIDKDAQTKSFVSDVSPDGQYNYGFETSNGISVQGAGNVEQASGSASWVAPEGEAVRFSYVADENGYQPTGDHIPPIPEHVVRALEWIRAHPQKEEVYKN</sequence>
<dbReference type="OrthoDB" id="6343684at2759"/>